<dbReference type="KEGG" id="lab:LA76x_0731"/>
<gene>
    <name evidence="4" type="ORF">LA76x_0731</name>
</gene>
<feature type="signal peptide" evidence="3">
    <location>
        <begin position="1"/>
        <end position="23"/>
    </location>
</feature>
<comment type="similarity">
    <text evidence="1">Belongs to the RutC family.</text>
</comment>
<dbReference type="PANTHER" id="PTHR11803">
    <property type="entry name" value="2-IMINOBUTANOATE/2-IMINOPROPANOATE DEAMINASE RIDA"/>
    <property type="match status" value="1"/>
</dbReference>
<protein>
    <submittedName>
        <fullName evidence="4">Endoribonuclease L-PSP family protein</fullName>
    </submittedName>
</protein>
<evidence type="ECO:0000256" key="3">
    <source>
        <dbReference type="SAM" id="SignalP"/>
    </source>
</evidence>
<evidence type="ECO:0000256" key="1">
    <source>
        <dbReference type="ARBA" id="ARBA00010552"/>
    </source>
</evidence>
<dbReference type="Pfam" id="PF01042">
    <property type="entry name" value="Ribonuc_L-PSP"/>
    <property type="match status" value="1"/>
</dbReference>
<dbReference type="GO" id="GO:0019239">
    <property type="term" value="F:deaminase activity"/>
    <property type="evidence" value="ECO:0007669"/>
    <property type="project" value="TreeGrafter"/>
</dbReference>
<dbReference type="Proteomes" id="UP000060787">
    <property type="component" value="Chromosome"/>
</dbReference>
<proteinExistence type="inferred from homology"/>
<feature type="chain" id="PRO_5006596651" evidence="3">
    <location>
        <begin position="24"/>
        <end position="159"/>
    </location>
</feature>
<dbReference type="STRING" id="84531.LA76x_0731"/>
<dbReference type="RefSeq" id="WP_057916626.1">
    <property type="nucleotide sequence ID" value="NZ_CP011129.1"/>
</dbReference>
<feature type="region of interest" description="Disordered" evidence="2">
    <location>
        <begin position="19"/>
        <end position="45"/>
    </location>
</feature>
<accession>A0A0S2F5S5</accession>
<reference evidence="4 5" key="1">
    <citation type="journal article" date="2015" name="BMC Genomics">
        <title>Comparative genomics and metabolic profiling of the genus Lysobacter.</title>
        <authorList>
            <person name="de Bruijn I."/>
            <person name="Cheng X."/>
            <person name="de Jager V."/>
            <person name="Exposito R.G."/>
            <person name="Watrous J."/>
            <person name="Patel N."/>
            <person name="Postma J."/>
            <person name="Dorrestein P.C."/>
            <person name="Kobayashi D."/>
            <person name="Raaijmakers J.M."/>
        </authorList>
    </citation>
    <scope>NUCLEOTIDE SEQUENCE [LARGE SCALE GENOMIC DNA]</scope>
    <source>
        <strain evidence="4 5">76</strain>
    </source>
</reference>
<keyword evidence="3" id="KW-0732">Signal</keyword>
<keyword evidence="5" id="KW-1185">Reference proteome</keyword>
<organism evidence="4 5">
    <name type="scientific">Lysobacter antibioticus</name>
    <dbReference type="NCBI Taxonomy" id="84531"/>
    <lineage>
        <taxon>Bacteria</taxon>
        <taxon>Pseudomonadati</taxon>
        <taxon>Pseudomonadota</taxon>
        <taxon>Gammaproteobacteria</taxon>
        <taxon>Lysobacterales</taxon>
        <taxon>Lysobacteraceae</taxon>
        <taxon>Lysobacter</taxon>
    </lineage>
</organism>
<sequence length="159" mass="17121">MQRRSFLLTGAAAMTLLSGPAGASKPRSKVVDEAGGDSPTASDGESIHAAQTHLITAATRLLFVSGQIPVDAQGEAPRDFSAQCALAWANIETQLRAADMDLRHLAKLTVFLARARDRKREHEIRHRLLAGRADPAVSVVVTGIYDEAWRIEIEAIALV</sequence>
<dbReference type="InterPro" id="IPR035959">
    <property type="entry name" value="RutC-like_sf"/>
</dbReference>
<evidence type="ECO:0000313" key="4">
    <source>
        <dbReference type="EMBL" id="ALN78892.1"/>
    </source>
</evidence>
<dbReference type="PATRIC" id="fig|84531.8.peg.760"/>
<dbReference type="GO" id="GO:0005829">
    <property type="term" value="C:cytosol"/>
    <property type="evidence" value="ECO:0007669"/>
    <property type="project" value="TreeGrafter"/>
</dbReference>
<evidence type="ECO:0000313" key="5">
    <source>
        <dbReference type="Proteomes" id="UP000060787"/>
    </source>
</evidence>
<dbReference type="PANTHER" id="PTHR11803:SF58">
    <property type="entry name" value="PROTEIN HMF1-RELATED"/>
    <property type="match status" value="1"/>
</dbReference>
<dbReference type="EMBL" id="CP011129">
    <property type="protein sequence ID" value="ALN78892.1"/>
    <property type="molecule type" value="Genomic_DNA"/>
</dbReference>
<dbReference type="AlphaFoldDB" id="A0A0S2F5S5"/>
<dbReference type="CDD" id="cd00448">
    <property type="entry name" value="YjgF_YER057c_UK114_family"/>
    <property type="match status" value="1"/>
</dbReference>
<name>A0A0S2F5S5_LYSAN</name>
<dbReference type="Gene3D" id="3.30.1330.40">
    <property type="entry name" value="RutC-like"/>
    <property type="match status" value="1"/>
</dbReference>
<evidence type="ECO:0000256" key="2">
    <source>
        <dbReference type="SAM" id="MobiDB-lite"/>
    </source>
</evidence>
<dbReference type="InterPro" id="IPR006175">
    <property type="entry name" value="YjgF/YER057c/UK114"/>
</dbReference>
<dbReference type="SUPFAM" id="SSF55298">
    <property type="entry name" value="YjgF-like"/>
    <property type="match status" value="1"/>
</dbReference>